<evidence type="ECO:0000256" key="1">
    <source>
        <dbReference type="ARBA" id="ARBA00004167"/>
    </source>
</evidence>
<dbReference type="OrthoDB" id="567787at2759"/>
<keyword evidence="2" id="KW-0812">Transmembrane</keyword>
<evidence type="ECO:0000256" key="2">
    <source>
        <dbReference type="ARBA" id="ARBA00022692"/>
    </source>
</evidence>
<protein>
    <submittedName>
        <fullName evidence="5">Uncharacterized protein</fullName>
    </submittedName>
</protein>
<dbReference type="EMBL" id="MRZV01000090">
    <property type="protein sequence ID" value="PIK59201.1"/>
    <property type="molecule type" value="Genomic_DNA"/>
</dbReference>
<evidence type="ECO:0000313" key="5">
    <source>
        <dbReference type="EMBL" id="PIK59201.1"/>
    </source>
</evidence>
<reference evidence="5 6" key="1">
    <citation type="journal article" date="2017" name="PLoS Biol.">
        <title>The sea cucumber genome provides insights into morphological evolution and visceral regeneration.</title>
        <authorList>
            <person name="Zhang X."/>
            <person name="Sun L."/>
            <person name="Yuan J."/>
            <person name="Sun Y."/>
            <person name="Gao Y."/>
            <person name="Zhang L."/>
            <person name="Li S."/>
            <person name="Dai H."/>
            <person name="Hamel J.F."/>
            <person name="Liu C."/>
            <person name="Yu Y."/>
            <person name="Liu S."/>
            <person name="Lin W."/>
            <person name="Guo K."/>
            <person name="Jin S."/>
            <person name="Xu P."/>
            <person name="Storey K.B."/>
            <person name="Huan P."/>
            <person name="Zhang T."/>
            <person name="Zhou Y."/>
            <person name="Zhang J."/>
            <person name="Lin C."/>
            <person name="Li X."/>
            <person name="Xing L."/>
            <person name="Huo D."/>
            <person name="Sun M."/>
            <person name="Wang L."/>
            <person name="Mercier A."/>
            <person name="Li F."/>
            <person name="Yang H."/>
            <person name="Xiang J."/>
        </authorList>
    </citation>
    <scope>NUCLEOTIDE SEQUENCE [LARGE SCALE GENOMIC DNA]</scope>
    <source>
        <strain evidence="5">Shaxun</strain>
        <tissue evidence="5">Muscle</tissue>
    </source>
</reference>
<name>A0A2G8LG26_STIJA</name>
<keyword evidence="6" id="KW-1185">Reference proteome</keyword>
<organism evidence="5 6">
    <name type="scientific">Stichopus japonicus</name>
    <name type="common">Sea cucumber</name>
    <dbReference type="NCBI Taxonomy" id="307972"/>
    <lineage>
        <taxon>Eukaryota</taxon>
        <taxon>Metazoa</taxon>
        <taxon>Echinodermata</taxon>
        <taxon>Eleutherozoa</taxon>
        <taxon>Echinozoa</taxon>
        <taxon>Holothuroidea</taxon>
        <taxon>Aspidochirotacea</taxon>
        <taxon>Aspidochirotida</taxon>
        <taxon>Stichopodidae</taxon>
        <taxon>Apostichopus</taxon>
    </lineage>
</organism>
<comment type="caution">
    <text evidence="5">The sequence shown here is derived from an EMBL/GenBank/DDBJ whole genome shotgun (WGS) entry which is preliminary data.</text>
</comment>
<evidence type="ECO:0000256" key="3">
    <source>
        <dbReference type="ARBA" id="ARBA00022989"/>
    </source>
</evidence>
<keyword evidence="3" id="KW-1133">Transmembrane helix</keyword>
<proteinExistence type="predicted"/>
<dbReference type="PANTHER" id="PTHR21419:SF36">
    <property type="entry name" value="PROTEIN FAM234A-LIKE"/>
    <property type="match status" value="1"/>
</dbReference>
<evidence type="ECO:0000256" key="4">
    <source>
        <dbReference type="ARBA" id="ARBA00023136"/>
    </source>
</evidence>
<dbReference type="Proteomes" id="UP000230750">
    <property type="component" value="Unassembled WGS sequence"/>
</dbReference>
<sequence>MCDECVFLDSTPGAGYYNDDDVPDFMIIFNYGPGYPLYYYSQVTILDGRNGKPLLDPPMKMSGSVQSSSLSVSFEGHGNDAFIYWGLMCAGHEQDTSEFKYANEVTGGSKSRVNFCIERFGTDDVTRQFILNRNMNIPGEVMYDSTVFDTIKLCTCSLDIFWHKRDMEQAIPTEKQRRPNICNINSFIFSSYLTLIWVRSVLTQIYSLSYFGKNHVTPSHSMDDDSDQISELNDDDLLNKFLSYLRENFDDEEKKLMIQQLLKMELILSEEEDCIRHCMDNELQRMNPENQFYGLDHDGFINHVEDIS</sequence>
<evidence type="ECO:0000313" key="6">
    <source>
        <dbReference type="Proteomes" id="UP000230750"/>
    </source>
</evidence>
<comment type="subcellular location">
    <subcellularLocation>
        <location evidence="1">Membrane</location>
        <topology evidence="1">Single-pass membrane protein</topology>
    </subcellularLocation>
</comment>
<keyword evidence="4" id="KW-0472">Membrane</keyword>
<dbReference type="PANTHER" id="PTHR21419">
    <property type="match status" value="1"/>
</dbReference>
<accession>A0A2G8LG26</accession>
<dbReference type="AlphaFoldDB" id="A0A2G8LG26"/>
<dbReference type="InterPro" id="IPR045232">
    <property type="entry name" value="FAM234"/>
</dbReference>
<gene>
    <name evidence="5" type="ORF">BSL78_03898</name>
</gene>
<dbReference type="GO" id="GO:0016020">
    <property type="term" value="C:membrane"/>
    <property type="evidence" value="ECO:0007669"/>
    <property type="project" value="UniProtKB-SubCell"/>
</dbReference>